<evidence type="ECO:0000256" key="1">
    <source>
        <dbReference type="ARBA" id="ARBA00022801"/>
    </source>
</evidence>
<feature type="chain" id="PRO_5018181561" evidence="2">
    <location>
        <begin position="22"/>
        <end position="879"/>
    </location>
</feature>
<dbReference type="InterPro" id="IPR029058">
    <property type="entry name" value="AB_hydrolase_fold"/>
</dbReference>
<dbReference type="AlphaFoldDB" id="A0A3N4P590"/>
<sequence>MKKQLVVMLTLFSLLTANINAQQNEVPIIDRDVFFGNPEISGGQLSPDGQWISFLKEYNGIMNIWVKKFNQPFDEAKPLTNNERPLGGYSWTYDGTKILFVKDNKGDENYNVYAVNPNDVAEKETGVPPSKNLTPMKDVTVQIYQASRKNPNELMVGINDRDKAWHDLYKLDISTGKLDLLYENNNRITSWNFDWEENPRLAYRTNEAGHTEIHRIDGDNKFTKIYETNLQESAYVAGWNKDNTKMYLVSNKGDVNFSTLYTMDPKSQKIEKMESDPKNKVDFGGMFVDDNTREIIYTSYTYDKRERLWKNKKWEKMYNYLENKFKGKEIGFASFTKDYKQMLISISSDNSASDTYYFNWDTKELIHQYTPRPRLKEVEKHLAKMEPVSYKSSDGLEIPGYLTVPVGVEKKNLPLVVLVHGGPKGPRDYWGYNPYAQILANRGYAVLQPNFRASGGYGKAFLNAGDKEWGKKMQDDITWGVKHFISNGVADKNRVAIMGGSYGGYATLAGLAFTPDVYACGVDIVGPSNLFTLLESIPAYWESFRKSLYEMTGDPETEEGKKLIREASPLFSADKITKPLLIIQGANDPRVKQAESDQIVVSMRDSGKDVEYILADDEGHGFRKPNNNMAMWMSIEKFLAKHLGGRYQKDGSEDVVKRLGEITQDVSKVVYTKAEKVEVPLALPNLSDDLKAATTQYEVTIEVQGQNIPMQSTREVKKEGTQWIVKDASTSAMGNSEDVVYFENMKPVKRMITQGGQTVEVTYTKDKISLTMMGKTKEYTLDGAFLTNGAGYDYLVARLPLVEGYSTYFYSLDVMSQKLNTMKLTVKGKESNQWEVAIFNVENEKELTTMLIDTDKKAASKIEQVVPAMGNAKITTTLK</sequence>
<evidence type="ECO:0000259" key="3">
    <source>
        <dbReference type="Pfam" id="PF00326"/>
    </source>
</evidence>
<evidence type="ECO:0000313" key="4">
    <source>
        <dbReference type="EMBL" id="RPD94593.1"/>
    </source>
</evidence>
<comment type="caution">
    <text evidence="4">The sequence shown here is derived from an EMBL/GenBank/DDBJ whole genome shotgun (WGS) entry which is preliminary data.</text>
</comment>
<accession>A0A3N4P590</accession>
<evidence type="ECO:0000313" key="5">
    <source>
        <dbReference type="Proteomes" id="UP000270856"/>
    </source>
</evidence>
<name>A0A3N4P590_9FLAO</name>
<organism evidence="4 5">
    <name type="scientific">Aureibaculum marinum</name>
    <dbReference type="NCBI Taxonomy" id="2487930"/>
    <lineage>
        <taxon>Bacteria</taxon>
        <taxon>Pseudomonadati</taxon>
        <taxon>Bacteroidota</taxon>
        <taxon>Flavobacteriia</taxon>
        <taxon>Flavobacteriales</taxon>
        <taxon>Flavobacteriaceae</taxon>
        <taxon>Aureibaculum</taxon>
    </lineage>
</organism>
<dbReference type="PANTHER" id="PTHR42776:SF27">
    <property type="entry name" value="DIPEPTIDYL PEPTIDASE FAMILY MEMBER 6"/>
    <property type="match status" value="1"/>
</dbReference>
<dbReference type="SUPFAM" id="SSF53474">
    <property type="entry name" value="alpha/beta-Hydrolases"/>
    <property type="match status" value="1"/>
</dbReference>
<dbReference type="OrthoDB" id="108903at2"/>
<dbReference type="GO" id="GO:0004252">
    <property type="term" value="F:serine-type endopeptidase activity"/>
    <property type="evidence" value="ECO:0007669"/>
    <property type="project" value="TreeGrafter"/>
</dbReference>
<evidence type="ECO:0000256" key="2">
    <source>
        <dbReference type="SAM" id="SignalP"/>
    </source>
</evidence>
<dbReference type="Proteomes" id="UP000270856">
    <property type="component" value="Unassembled WGS sequence"/>
</dbReference>
<gene>
    <name evidence="4" type="ORF">EGM88_11825</name>
</gene>
<keyword evidence="5" id="KW-1185">Reference proteome</keyword>
<proteinExistence type="predicted"/>
<dbReference type="InterPro" id="IPR011042">
    <property type="entry name" value="6-blade_b-propeller_TolB-like"/>
</dbReference>
<protein>
    <submittedName>
        <fullName evidence="4">S9 family peptidase</fullName>
    </submittedName>
</protein>
<keyword evidence="1" id="KW-0378">Hydrolase</keyword>
<dbReference type="EMBL" id="RPFJ01000016">
    <property type="protein sequence ID" value="RPD94593.1"/>
    <property type="molecule type" value="Genomic_DNA"/>
</dbReference>
<dbReference type="Pfam" id="PF00326">
    <property type="entry name" value="Peptidase_S9"/>
    <property type="match status" value="1"/>
</dbReference>
<feature type="signal peptide" evidence="2">
    <location>
        <begin position="1"/>
        <end position="21"/>
    </location>
</feature>
<keyword evidence="2" id="KW-0732">Signal</keyword>
<dbReference type="InterPro" id="IPR001375">
    <property type="entry name" value="Peptidase_S9_cat"/>
</dbReference>
<feature type="domain" description="Peptidase S9 prolyl oligopeptidase catalytic" evidence="3">
    <location>
        <begin position="433"/>
        <end position="645"/>
    </location>
</feature>
<dbReference type="Gene3D" id="3.40.50.1820">
    <property type="entry name" value="alpha/beta hydrolase"/>
    <property type="match status" value="1"/>
</dbReference>
<dbReference type="GO" id="GO:0006508">
    <property type="term" value="P:proteolysis"/>
    <property type="evidence" value="ECO:0007669"/>
    <property type="project" value="InterPro"/>
</dbReference>
<dbReference type="PANTHER" id="PTHR42776">
    <property type="entry name" value="SERINE PEPTIDASE S9 FAMILY MEMBER"/>
    <property type="match status" value="1"/>
</dbReference>
<dbReference type="SUPFAM" id="SSF69322">
    <property type="entry name" value="Tricorn protease domain 2"/>
    <property type="match status" value="1"/>
</dbReference>
<dbReference type="RefSeq" id="WP_123898497.1">
    <property type="nucleotide sequence ID" value="NZ_RPFJ01000016.1"/>
</dbReference>
<reference evidence="4 5" key="1">
    <citation type="submission" date="2018-11" db="EMBL/GenBank/DDBJ databases">
        <title>Aureibaculum marinum gen. nov., sp. nov., a member of the family Flavobacteriaceae isolated from the Bohai Sea.</title>
        <authorList>
            <person name="Ji X."/>
        </authorList>
    </citation>
    <scope>NUCLEOTIDE SEQUENCE [LARGE SCALE GENOMIC DNA]</scope>
    <source>
        <strain evidence="4 5">BH-SD17</strain>
    </source>
</reference>
<dbReference type="Gene3D" id="2.120.10.30">
    <property type="entry name" value="TolB, C-terminal domain"/>
    <property type="match status" value="2"/>
</dbReference>